<organism evidence="1">
    <name type="scientific">marine sediment metagenome</name>
    <dbReference type="NCBI Taxonomy" id="412755"/>
    <lineage>
        <taxon>unclassified sequences</taxon>
        <taxon>metagenomes</taxon>
        <taxon>ecological metagenomes</taxon>
    </lineage>
</organism>
<dbReference type="AlphaFoldDB" id="X0X0Q7"/>
<reference evidence="1" key="1">
    <citation type="journal article" date="2014" name="Front. Microbiol.">
        <title>High frequency of phylogenetically diverse reductive dehalogenase-homologous genes in deep subseafloor sedimentary metagenomes.</title>
        <authorList>
            <person name="Kawai M."/>
            <person name="Futagami T."/>
            <person name="Toyoda A."/>
            <person name="Takaki Y."/>
            <person name="Nishi S."/>
            <person name="Hori S."/>
            <person name="Arai W."/>
            <person name="Tsubouchi T."/>
            <person name="Morono Y."/>
            <person name="Uchiyama I."/>
            <person name="Ito T."/>
            <person name="Fujiyama A."/>
            <person name="Inagaki F."/>
            <person name="Takami H."/>
        </authorList>
    </citation>
    <scope>NUCLEOTIDE SEQUENCE</scope>
    <source>
        <strain evidence="1">Expedition CK06-06</strain>
    </source>
</reference>
<gene>
    <name evidence="1" type="ORF">S01H1_70822</name>
</gene>
<accession>X0X0Q7</accession>
<feature type="non-terminal residue" evidence="1">
    <location>
        <position position="1"/>
    </location>
</feature>
<name>X0X0Q7_9ZZZZ</name>
<dbReference type="EMBL" id="BARS01047120">
    <property type="protein sequence ID" value="GAG36575.1"/>
    <property type="molecule type" value="Genomic_DNA"/>
</dbReference>
<comment type="caution">
    <text evidence="1">The sequence shown here is derived from an EMBL/GenBank/DDBJ whole genome shotgun (WGS) entry which is preliminary data.</text>
</comment>
<sequence length="86" mass="9894">ERYFQSTEMDSYLRRNGFAPLILRRTGYLAFAFSYLFRARLARLARPAWFYRSCVNFLILLDEALSVIPAVKSLSLGIIVVGRGVE</sequence>
<proteinExistence type="predicted"/>
<evidence type="ECO:0000313" key="1">
    <source>
        <dbReference type="EMBL" id="GAG36575.1"/>
    </source>
</evidence>
<protein>
    <submittedName>
        <fullName evidence="1">Uncharacterized protein</fullName>
    </submittedName>
</protein>